<proteinExistence type="predicted"/>
<accession>A0A0V0H4M1</accession>
<sequence>CIKLPTHSGSREGLDHKVIKGIQKFNTPTYPIRDNYQNAACYFPAVYHLIHFFPPANFSSASKLFPIYFHF</sequence>
<dbReference type="AlphaFoldDB" id="A0A0V0H4M1"/>
<evidence type="ECO:0000313" key="1">
    <source>
        <dbReference type="EMBL" id="JAP15301.1"/>
    </source>
</evidence>
<feature type="non-terminal residue" evidence="1">
    <location>
        <position position="1"/>
    </location>
</feature>
<dbReference type="EMBL" id="GEDG01025362">
    <property type="protein sequence ID" value="JAP15301.1"/>
    <property type="molecule type" value="Transcribed_RNA"/>
</dbReference>
<organism evidence="1">
    <name type="scientific">Solanum chacoense</name>
    <name type="common">Chaco potato</name>
    <dbReference type="NCBI Taxonomy" id="4108"/>
    <lineage>
        <taxon>Eukaryota</taxon>
        <taxon>Viridiplantae</taxon>
        <taxon>Streptophyta</taxon>
        <taxon>Embryophyta</taxon>
        <taxon>Tracheophyta</taxon>
        <taxon>Spermatophyta</taxon>
        <taxon>Magnoliopsida</taxon>
        <taxon>eudicotyledons</taxon>
        <taxon>Gunneridae</taxon>
        <taxon>Pentapetalae</taxon>
        <taxon>asterids</taxon>
        <taxon>lamiids</taxon>
        <taxon>Solanales</taxon>
        <taxon>Solanaceae</taxon>
        <taxon>Solanoideae</taxon>
        <taxon>Solaneae</taxon>
        <taxon>Solanum</taxon>
    </lineage>
</organism>
<reference evidence="1" key="1">
    <citation type="submission" date="2015-12" db="EMBL/GenBank/DDBJ databases">
        <title>Gene expression during late stages of embryo sac development: a critical building block for successful pollen-pistil interactions.</title>
        <authorList>
            <person name="Liu Y."/>
            <person name="Joly V."/>
            <person name="Sabar M."/>
            <person name="Matton D.P."/>
        </authorList>
    </citation>
    <scope>NUCLEOTIDE SEQUENCE</scope>
</reference>
<name>A0A0V0H4M1_SOLCH</name>
<protein>
    <submittedName>
        <fullName evidence="1">Putative ovule protein</fullName>
    </submittedName>
</protein>